<reference evidence="1" key="1">
    <citation type="submission" date="2021-02" db="EMBL/GenBank/DDBJ databases">
        <authorList>
            <person name="Nowell W R."/>
        </authorList>
    </citation>
    <scope>NUCLEOTIDE SEQUENCE</scope>
</reference>
<dbReference type="EMBL" id="CAJNOE010000170">
    <property type="protein sequence ID" value="CAF1006554.1"/>
    <property type="molecule type" value="Genomic_DNA"/>
</dbReference>
<dbReference type="GO" id="GO:0003676">
    <property type="term" value="F:nucleic acid binding"/>
    <property type="evidence" value="ECO:0007669"/>
    <property type="project" value="InterPro"/>
</dbReference>
<proteinExistence type="predicted"/>
<sequence>MENMVLNFNYLQGEKIKVMAHPPYSPDLAPSDFWLFNYLKRGLDTYPDVTSLAKMLSREHRSIPVHEYQKTFEKWIERMKLPIEHHGDYFEHLL</sequence>
<accession>A0A814HAJ4</accession>
<comment type="caution">
    <text evidence="1">The sequence shown here is derived from an EMBL/GenBank/DDBJ whole genome shotgun (WGS) entry which is preliminary data.</text>
</comment>
<organism evidence="1 3">
    <name type="scientific">Adineta steineri</name>
    <dbReference type="NCBI Taxonomy" id="433720"/>
    <lineage>
        <taxon>Eukaryota</taxon>
        <taxon>Metazoa</taxon>
        <taxon>Spiralia</taxon>
        <taxon>Gnathifera</taxon>
        <taxon>Rotifera</taxon>
        <taxon>Eurotatoria</taxon>
        <taxon>Bdelloidea</taxon>
        <taxon>Adinetida</taxon>
        <taxon>Adinetidae</taxon>
        <taxon>Adineta</taxon>
    </lineage>
</organism>
<dbReference type="Proteomes" id="UP000663860">
    <property type="component" value="Unassembled WGS sequence"/>
</dbReference>
<name>A0A814HAJ4_9BILA</name>
<evidence type="ECO:0000313" key="2">
    <source>
        <dbReference type="EMBL" id="CAF3526973.1"/>
    </source>
</evidence>
<protein>
    <recommendedName>
        <fullName evidence="4">Histone-lysine N-methyltransferase SETMAR</fullName>
    </recommendedName>
</protein>
<dbReference type="AlphaFoldDB" id="A0A814HAJ4"/>
<evidence type="ECO:0000313" key="1">
    <source>
        <dbReference type="EMBL" id="CAF1006554.1"/>
    </source>
</evidence>
<dbReference type="Gene3D" id="3.30.420.10">
    <property type="entry name" value="Ribonuclease H-like superfamily/Ribonuclease H"/>
    <property type="match status" value="1"/>
</dbReference>
<dbReference type="Proteomes" id="UP000663868">
    <property type="component" value="Unassembled WGS sequence"/>
</dbReference>
<evidence type="ECO:0008006" key="4">
    <source>
        <dbReference type="Google" id="ProtNLM"/>
    </source>
</evidence>
<gene>
    <name evidence="1" type="ORF">IZO911_LOCUS17938</name>
    <name evidence="2" type="ORF">KXQ929_LOCUS1466</name>
</gene>
<dbReference type="EMBL" id="CAJOBB010000041">
    <property type="protein sequence ID" value="CAF3526973.1"/>
    <property type="molecule type" value="Genomic_DNA"/>
</dbReference>
<dbReference type="InterPro" id="IPR036397">
    <property type="entry name" value="RNaseH_sf"/>
</dbReference>
<evidence type="ECO:0000313" key="3">
    <source>
        <dbReference type="Proteomes" id="UP000663860"/>
    </source>
</evidence>